<dbReference type="InterPro" id="IPR012938">
    <property type="entry name" value="Glc/Sorbosone_DH"/>
</dbReference>
<dbReference type="InterPro" id="IPR011042">
    <property type="entry name" value="6-blade_b-propeller_TolB-like"/>
</dbReference>
<dbReference type="SUPFAM" id="SSF50952">
    <property type="entry name" value="Soluble quinoprotein glucose dehydrogenase"/>
    <property type="match status" value="1"/>
</dbReference>
<evidence type="ECO:0000256" key="1">
    <source>
        <dbReference type="SAM" id="SignalP"/>
    </source>
</evidence>
<proteinExistence type="predicted"/>
<evidence type="ECO:0000313" key="3">
    <source>
        <dbReference type="EMBL" id="TGY90572.1"/>
    </source>
</evidence>
<dbReference type="PANTHER" id="PTHR19328:SF75">
    <property type="entry name" value="ALDOSE SUGAR DEHYDROGENASE YLII"/>
    <property type="match status" value="1"/>
</dbReference>
<keyword evidence="1" id="KW-0732">Signal</keyword>
<feature type="domain" description="Glucose/Sorbosone dehydrogenase" evidence="2">
    <location>
        <begin position="49"/>
        <end position="376"/>
    </location>
</feature>
<dbReference type="PROSITE" id="PS51257">
    <property type="entry name" value="PROKAR_LIPOPROTEIN"/>
    <property type="match status" value="1"/>
</dbReference>
<protein>
    <submittedName>
        <fullName evidence="3">PQQ-dependent sugar dehydrogenase</fullName>
    </submittedName>
</protein>
<accession>A0A4S2H5M1</accession>
<name>A0A4S2H5M1_9PROT</name>
<sequence length="380" mass="40557">MKRWTVAIPAAAAGALSLGACGGEAGDAAPAAPSEPSLAYRIETVAEGLEHPWSIAFLPSGDMLVTERPGRLRVVTPEGRVSDPVPGVPEVYNESQAGLFDIVLAPDYGETGEIYLAYAAGDADANATAVWRARFDGERLEAGEQIFLAEPFKDTNAHFGGRIVFLPDGTFLLTIGEGFEYREQAQVLTNHLGTTVRLNRDGSAPADNPFVDTEGALPEIFSYGHRNAQGMAHDAETGRVWQHEHGPQGGDEFNLIEPGANYGWPIATAGIDYSGARISPFESHEGFTAPVTGWTPSIAPSGLIVYRGALFPDWQGDLFVGALSDKEVHRLELDGGEVAQEEILFTELGARIRDVAEGPDGAIYLLTDAANGMVLRVVPE</sequence>
<evidence type="ECO:0000313" key="4">
    <source>
        <dbReference type="Proteomes" id="UP000308054"/>
    </source>
</evidence>
<keyword evidence="4" id="KW-1185">Reference proteome</keyword>
<feature type="signal peptide" evidence="1">
    <location>
        <begin position="1"/>
        <end position="22"/>
    </location>
</feature>
<dbReference type="Pfam" id="PF07995">
    <property type="entry name" value="GSDH"/>
    <property type="match status" value="1"/>
</dbReference>
<dbReference type="InterPro" id="IPR011041">
    <property type="entry name" value="Quinoprot_gluc/sorb_DH_b-prop"/>
</dbReference>
<organism evidence="3 4">
    <name type="scientific">Marinicauda algicola</name>
    <dbReference type="NCBI Taxonomy" id="2029849"/>
    <lineage>
        <taxon>Bacteria</taxon>
        <taxon>Pseudomonadati</taxon>
        <taxon>Pseudomonadota</taxon>
        <taxon>Alphaproteobacteria</taxon>
        <taxon>Maricaulales</taxon>
        <taxon>Maricaulaceae</taxon>
        <taxon>Marinicauda</taxon>
    </lineage>
</organism>
<gene>
    <name evidence="3" type="ORF">E5163_05480</name>
</gene>
<evidence type="ECO:0000259" key="2">
    <source>
        <dbReference type="Pfam" id="PF07995"/>
    </source>
</evidence>
<reference evidence="3 4" key="1">
    <citation type="journal article" date="2017" name="Int. J. Syst. Evol. Microbiol.">
        <title>Marinicauda algicola sp. nov., isolated from a marine red alga Rhodosorus marinus.</title>
        <authorList>
            <person name="Jeong S.E."/>
            <person name="Jeon S.H."/>
            <person name="Chun B.H."/>
            <person name="Kim D.W."/>
            <person name="Jeon C.O."/>
        </authorList>
    </citation>
    <scope>NUCLEOTIDE SEQUENCE [LARGE SCALE GENOMIC DNA]</scope>
    <source>
        <strain evidence="3 4">JCM 31718</strain>
    </source>
</reference>
<dbReference type="EMBL" id="SRXW01000001">
    <property type="protein sequence ID" value="TGY90572.1"/>
    <property type="molecule type" value="Genomic_DNA"/>
</dbReference>
<feature type="chain" id="PRO_5020606375" evidence="1">
    <location>
        <begin position="23"/>
        <end position="380"/>
    </location>
</feature>
<dbReference type="Gene3D" id="2.120.10.30">
    <property type="entry name" value="TolB, C-terminal domain"/>
    <property type="match status" value="1"/>
</dbReference>
<dbReference type="AlphaFoldDB" id="A0A4S2H5M1"/>
<dbReference type="PANTHER" id="PTHR19328">
    <property type="entry name" value="HEDGEHOG-INTERACTING PROTEIN"/>
    <property type="match status" value="1"/>
</dbReference>
<dbReference type="OrthoDB" id="9770043at2"/>
<comment type="caution">
    <text evidence="3">The sequence shown here is derived from an EMBL/GenBank/DDBJ whole genome shotgun (WGS) entry which is preliminary data.</text>
</comment>
<dbReference type="Proteomes" id="UP000308054">
    <property type="component" value="Unassembled WGS sequence"/>
</dbReference>
<dbReference type="RefSeq" id="WP_135995070.1">
    <property type="nucleotide sequence ID" value="NZ_CP071057.1"/>
</dbReference>